<feature type="compositionally biased region" description="Polar residues" evidence="1">
    <location>
        <begin position="25"/>
        <end position="37"/>
    </location>
</feature>
<feature type="chain" id="PRO_5042431287" evidence="2">
    <location>
        <begin position="20"/>
        <end position="122"/>
    </location>
</feature>
<dbReference type="AlphaFoldDB" id="A0A8W8KGG6"/>
<protein>
    <submittedName>
        <fullName evidence="3">Uncharacterized protein</fullName>
    </submittedName>
</protein>
<reference evidence="3" key="1">
    <citation type="submission" date="2022-08" db="UniProtKB">
        <authorList>
            <consortium name="EnsemblMetazoa"/>
        </authorList>
    </citation>
    <scope>IDENTIFICATION</scope>
    <source>
        <strain evidence="3">05x7-T-G4-1.051#20</strain>
    </source>
</reference>
<dbReference type="EnsemblMetazoa" id="G23382.3">
    <property type="protein sequence ID" value="G23382.3:cds"/>
    <property type="gene ID" value="G23382"/>
</dbReference>
<dbReference type="Proteomes" id="UP000005408">
    <property type="component" value="Unassembled WGS sequence"/>
</dbReference>
<dbReference type="EnsemblMetazoa" id="G23382.6">
    <property type="protein sequence ID" value="G23382.6:cds"/>
    <property type="gene ID" value="G23382"/>
</dbReference>
<name>A0A8W8KGG6_MAGGI</name>
<evidence type="ECO:0000256" key="2">
    <source>
        <dbReference type="SAM" id="SignalP"/>
    </source>
</evidence>
<keyword evidence="4" id="KW-1185">Reference proteome</keyword>
<evidence type="ECO:0000313" key="4">
    <source>
        <dbReference type="Proteomes" id="UP000005408"/>
    </source>
</evidence>
<dbReference type="EnsemblMetazoa" id="G23382.4">
    <property type="protein sequence ID" value="G23382.4:cds"/>
    <property type="gene ID" value="G23382"/>
</dbReference>
<feature type="signal peptide" evidence="2">
    <location>
        <begin position="1"/>
        <end position="19"/>
    </location>
</feature>
<accession>A0A8W8KGG6</accession>
<sequence>MAIVMVFWMVILIFDCVSASQEILSRQQTRQAWQGNAQPPAWNENWELPRPPPPISEDWNFPRPPSALIPDVPQPPSWPEIPRPPGGYNHPDHIKDRPSLPGTDQGNGIHPPTDPRGPIIYR</sequence>
<keyword evidence="2" id="KW-0732">Signal</keyword>
<dbReference type="EnsemblMetazoa" id="G23382.1">
    <property type="protein sequence ID" value="G23382.1:cds"/>
    <property type="gene ID" value="G23382"/>
</dbReference>
<proteinExistence type="predicted"/>
<evidence type="ECO:0000256" key="1">
    <source>
        <dbReference type="SAM" id="MobiDB-lite"/>
    </source>
</evidence>
<organism evidence="3 4">
    <name type="scientific">Magallana gigas</name>
    <name type="common">Pacific oyster</name>
    <name type="synonym">Crassostrea gigas</name>
    <dbReference type="NCBI Taxonomy" id="29159"/>
    <lineage>
        <taxon>Eukaryota</taxon>
        <taxon>Metazoa</taxon>
        <taxon>Spiralia</taxon>
        <taxon>Lophotrochozoa</taxon>
        <taxon>Mollusca</taxon>
        <taxon>Bivalvia</taxon>
        <taxon>Autobranchia</taxon>
        <taxon>Pteriomorphia</taxon>
        <taxon>Ostreida</taxon>
        <taxon>Ostreoidea</taxon>
        <taxon>Ostreidae</taxon>
        <taxon>Magallana</taxon>
    </lineage>
</organism>
<evidence type="ECO:0000313" key="3">
    <source>
        <dbReference type="EnsemblMetazoa" id="G23382.5:cds"/>
    </source>
</evidence>
<dbReference type="EnsemblMetazoa" id="G23382.2">
    <property type="protein sequence ID" value="G23382.2:cds"/>
    <property type="gene ID" value="G23382"/>
</dbReference>
<dbReference type="EnsemblMetazoa" id="G23382.5">
    <property type="protein sequence ID" value="G23382.5:cds"/>
    <property type="gene ID" value="G23382"/>
</dbReference>
<feature type="compositionally biased region" description="Pro residues" evidence="1">
    <location>
        <begin position="62"/>
        <end position="85"/>
    </location>
</feature>
<feature type="region of interest" description="Disordered" evidence="1">
    <location>
        <begin position="25"/>
        <end position="122"/>
    </location>
</feature>